<dbReference type="AlphaFoldDB" id="A0A0F9H7D8"/>
<protein>
    <submittedName>
        <fullName evidence="1">Uncharacterized protein</fullName>
    </submittedName>
</protein>
<gene>
    <name evidence="1" type="ORF">LCGC14_1820020</name>
</gene>
<accession>A0A0F9H7D8</accession>
<name>A0A0F9H7D8_9ZZZZ</name>
<organism evidence="1">
    <name type="scientific">marine sediment metagenome</name>
    <dbReference type="NCBI Taxonomy" id="412755"/>
    <lineage>
        <taxon>unclassified sequences</taxon>
        <taxon>metagenomes</taxon>
        <taxon>ecological metagenomes</taxon>
    </lineage>
</organism>
<comment type="caution">
    <text evidence="1">The sequence shown here is derived from an EMBL/GenBank/DDBJ whole genome shotgun (WGS) entry which is preliminary data.</text>
</comment>
<dbReference type="EMBL" id="LAZR01017812">
    <property type="protein sequence ID" value="KKL98876.1"/>
    <property type="molecule type" value="Genomic_DNA"/>
</dbReference>
<sequence length="49" mass="5566">MKVWIETTRGIIVFERARSAYQKNNVVQVIDQHGVIQVLDGTLKHCALS</sequence>
<evidence type="ECO:0000313" key="1">
    <source>
        <dbReference type="EMBL" id="KKL98876.1"/>
    </source>
</evidence>
<reference evidence="1" key="1">
    <citation type="journal article" date="2015" name="Nature">
        <title>Complex archaea that bridge the gap between prokaryotes and eukaryotes.</title>
        <authorList>
            <person name="Spang A."/>
            <person name="Saw J.H."/>
            <person name="Jorgensen S.L."/>
            <person name="Zaremba-Niedzwiedzka K."/>
            <person name="Martijn J."/>
            <person name="Lind A.E."/>
            <person name="van Eijk R."/>
            <person name="Schleper C."/>
            <person name="Guy L."/>
            <person name="Ettema T.J."/>
        </authorList>
    </citation>
    <scope>NUCLEOTIDE SEQUENCE</scope>
</reference>
<proteinExistence type="predicted"/>